<dbReference type="STRING" id="392333.SAMN05660860_02000"/>
<dbReference type="GO" id="GO:0046061">
    <property type="term" value="P:dATP catabolic process"/>
    <property type="evidence" value="ECO:0007669"/>
    <property type="project" value="TreeGrafter"/>
</dbReference>
<dbReference type="FunFam" id="1.10.287.1080:FF:000001">
    <property type="entry name" value="Nucleoside triphosphate pyrophosphohydrolase"/>
    <property type="match status" value="1"/>
</dbReference>
<dbReference type="Gene3D" id="1.10.287.1080">
    <property type="entry name" value="MazG-like"/>
    <property type="match status" value="1"/>
</dbReference>
<dbReference type="PANTHER" id="PTHR30522:SF0">
    <property type="entry name" value="NUCLEOSIDE TRIPHOSPHATE PYROPHOSPHOHYDROLASE"/>
    <property type="match status" value="1"/>
</dbReference>
<dbReference type="OrthoDB" id="9808939at2"/>
<dbReference type="InterPro" id="IPR011551">
    <property type="entry name" value="NTP_PyrPHydrolase_MazG"/>
</dbReference>
<dbReference type="GO" id="GO:0047429">
    <property type="term" value="F:nucleoside triphosphate diphosphatase activity"/>
    <property type="evidence" value="ECO:0007669"/>
    <property type="project" value="TreeGrafter"/>
</dbReference>
<dbReference type="SUPFAM" id="SSF101386">
    <property type="entry name" value="all-alpha NTP pyrophosphatases"/>
    <property type="match status" value="1"/>
</dbReference>
<dbReference type="GO" id="GO:0008168">
    <property type="term" value="F:methyltransferase activity"/>
    <property type="evidence" value="ECO:0007669"/>
    <property type="project" value="UniProtKB-KW"/>
</dbReference>
<dbReference type="NCBIfam" id="TIGR00444">
    <property type="entry name" value="mazG"/>
    <property type="match status" value="1"/>
</dbReference>
<name>A0A1G9R540_9BACT</name>
<evidence type="ECO:0000259" key="1">
    <source>
        <dbReference type="Pfam" id="PF03819"/>
    </source>
</evidence>
<dbReference type="AlphaFoldDB" id="A0A1G9R540"/>
<sequence>MKKNPTAFLDLVEIMQRLRAPNGCPWDREQTTQSLKPYLLEETYEVLEAVDLNDPSAICEELGDLLLQVVFLAQIFAEQGLFTVEEVARGITDKLIRRHPHVFADGECSDLKELNRQWEQIKSEEKRERGDTAPRKTAPRNLPALARAHKVLPPPGPGEHSILHAQILNCLARLENQSPKNRELSLGQAYSYLVALGQYWSIDSEQALRRYLNCIEEGCDAKGKGGKTDGSQAS</sequence>
<dbReference type="InterPro" id="IPR048015">
    <property type="entry name" value="NTP-PPase_MazG-like_N"/>
</dbReference>
<gene>
    <name evidence="2" type="ORF">SAMN05660860_02000</name>
</gene>
<dbReference type="GO" id="GO:0032259">
    <property type="term" value="P:methylation"/>
    <property type="evidence" value="ECO:0007669"/>
    <property type="project" value="UniProtKB-KW"/>
</dbReference>
<dbReference type="GO" id="GO:0006950">
    <property type="term" value="P:response to stress"/>
    <property type="evidence" value="ECO:0007669"/>
    <property type="project" value="UniProtKB-ARBA"/>
</dbReference>
<dbReference type="RefSeq" id="WP_052445834.1">
    <property type="nucleotide sequence ID" value="NZ_FNGU01000004.1"/>
</dbReference>
<dbReference type="Pfam" id="PF03819">
    <property type="entry name" value="MazG"/>
    <property type="match status" value="1"/>
</dbReference>
<protein>
    <submittedName>
        <fullName evidence="2">Tetrapyrrole methylase family protein / MazG family protein</fullName>
    </submittedName>
</protein>
<feature type="domain" description="NTP pyrophosphohydrolase MazG-like" evidence="1">
    <location>
        <begin position="30"/>
        <end position="103"/>
    </location>
</feature>
<dbReference type="GO" id="GO:0046052">
    <property type="term" value="P:UTP catabolic process"/>
    <property type="evidence" value="ECO:0007669"/>
    <property type="project" value="TreeGrafter"/>
</dbReference>
<organism evidence="2 3">
    <name type="scientific">Geoalkalibacter ferrihydriticus</name>
    <dbReference type="NCBI Taxonomy" id="392333"/>
    <lineage>
        <taxon>Bacteria</taxon>
        <taxon>Pseudomonadati</taxon>
        <taxon>Thermodesulfobacteriota</taxon>
        <taxon>Desulfuromonadia</taxon>
        <taxon>Desulfuromonadales</taxon>
        <taxon>Geoalkalibacteraceae</taxon>
        <taxon>Geoalkalibacter</taxon>
    </lineage>
</organism>
<accession>A0A1G9R540</accession>
<evidence type="ECO:0000313" key="2">
    <source>
        <dbReference type="EMBL" id="SDM17545.1"/>
    </source>
</evidence>
<dbReference type="GO" id="GO:0046081">
    <property type="term" value="P:dUTP catabolic process"/>
    <property type="evidence" value="ECO:0007669"/>
    <property type="project" value="TreeGrafter"/>
</dbReference>
<dbReference type="GO" id="GO:0046047">
    <property type="term" value="P:TTP catabolic process"/>
    <property type="evidence" value="ECO:0007669"/>
    <property type="project" value="TreeGrafter"/>
</dbReference>
<dbReference type="InterPro" id="IPR004518">
    <property type="entry name" value="MazG-like_dom"/>
</dbReference>
<dbReference type="GO" id="GO:0046076">
    <property type="term" value="P:dTTP catabolic process"/>
    <property type="evidence" value="ECO:0007669"/>
    <property type="project" value="TreeGrafter"/>
</dbReference>
<dbReference type="GO" id="GO:0006203">
    <property type="term" value="P:dGTP catabolic process"/>
    <property type="evidence" value="ECO:0007669"/>
    <property type="project" value="TreeGrafter"/>
</dbReference>
<proteinExistence type="predicted"/>
<keyword evidence="2" id="KW-0808">Transferase</keyword>
<reference evidence="2 3" key="1">
    <citation type="submission" date="2016-10" db="EMBL/GenBank/DDBJ databases">
        <authorList>
            <person name="de Groot N.N."/>
        </authorList>
    </citation>
    <scope>NUCLEOTIDE SEQUENCE [LARGE SCALE GENOMIC DNA]</scope>
    <source>
        <strain evidence="2 3">DSM 17813</strain>
    </source>
</reference>
<dbReference type="Proteomes" id="UP000182146">
    <property type="component" value="Unassembled WGS sequence"/>
</dbReference>
<dbReference type="CDD" id="cd11528">
    <property type="entry name" value="NTP-PPase_MazG_Nterm"/>
    <property type="match status" value="1"/>
</dbReference>
<keyword evidence="2" id="KW-0489">Methyltransferase</keyword>
<dbReference type="EMBL" id="FNGU01000004">
    <property type="protein sequence ID" value="SDM17545.1"/>
    <property type="molecule type" value="Genomic_DNA"/>
</dbReference>
<evidence type="ECO:0000313" key="3">
    <source>
        <dbReference type="Proteomes" id="UP000182146"/>
    </source>
</evidence>
<dbReference type="PANTHER" id="PTHR30522">
    <property type="entry name" value="NUCLEOSIDE TRIPHOSPHATE PYROPHOSPHOHYDROLASE"/>
    <property type="match status" value="1"/>
</dbReference>